<evidence type="ECO:0000256" key="1">
    <source>
        <dbReference type="SAM" id="MobiDB-lite"/>
    </source>
</evidence>
<gene>
    <name evidence="2" type="ORF">GGX14DRAFT_546380</name>
</gene>
<organism evidence="2 3">
    <name type="scientific">Mycena pura</name>
    <dbReference type="NCBI Taxonomy" id="153505"/>
    <lineage>
        <taxon>Eukaryota</taxon>
        <taxon>Fungi</taxon>
        <taxon>Dikarya</taxon>
        <taxon>Basidiomycota</taxon>
        <taxon>Agaricomycotina</taxon>
        <taxon>Agaricomycetes</taxon>
        <taxon>Agaricomycetidae</taxon>
        <taxon>Agaricales</taxon>
        <taxon>Marasmiineae</taxon>
        <taxon>Mycenaceae</taxon>
        <taxon>Mycena</taxon>
    </lineage>
</organism>
<name>A0AAD6UVD9_9AGAR</name>
<keyword evidence="3" id="KW-1185">Reference proteome</keyword>
<reference evidence="2" key="1">
    <citation type="submission" date="2023-03" db="EMBL/GenBank/DDBJ databases">
        <title>Massive genome expansion in bonnet fungi (Mycena s.s.) driven by repeated elements and novel gene families across ecological guilds.</title>
        <authorList>
            <consortium name="Lawrence Berkeley National Laboratory"/>
            <person name="Harder C.B."/>
            <person name="Miyauchi S."/>
            <person name="Viragh M."/>
            <person name="Kuo A."/>
            <person name="Thoen E."/>
            <person name="Andreopoulos B."/>
            <person name="Lu D."/>
            <person name="Skrede I."/>
            <person name="Drula E."/>
            <person name="Henrissat B."/>
            <person name="Morin E."/>
            <person name="Kohler A."/>
            <person name="Barry K."/>
            <person name="LaButti K."/>
            <person name="Morin E."/>
            <person name="Salamov A."/>
            <person name="Lipzen A."/>
            <person name="Mereny Z."/>
            <person name="Hegedus B."/>
            <person name="Baldrian P."/>
            <person name="Stursova M."/>
            <person name="Weitz H."/>
            <person name="Taylor A."/>
            <person name="Grigoriev I.V."/>
            <person name="Nagy L.G."/>
            <person name="Martin F."/>
            <person name="Kauserud H."/>
        </authorList>
    </citation>
    <scope>NUCLEOTIDE SEQUENCE</scope>
    <source>
        <strain evidence="2">9144</strain>
    </source>
</reference>
<evidence type="ECO:0000313" key="2">
    <source>
        <dbReference type="EMBL" id="KAJ7193174.1"/>
    </source>
</evidence>
<dbReference type="EMBL" id="JARJCW010000111">
    <property type="protein sequence ID" value="KAJ7193174.1"/>
    <property type="molecule type" value="Genomic_DNA"/>
</dbReference>
<comment type="caution">
    <text evidence="2">The sequence shown here is derived from an EMBL/GenBank/DDBJ whole genome shotgun (WGS) entry which is preliminary data.</text>
</comment>
<feature type="region of interest" description="Disordered" evidence="1">
    <location>
        <begin position="56"/>
        <end position="80"/>
    </location>
</feature>
<feature type="compositionally biased region" description="Pro residues" evidence="1">
    <location>
        <begin position="64"/>
        <end position="77"/>
    </location>
</feature>
<evidence type="ECO:0000313" key="3">
    <source>
        <dbReference type="Proteomes" id="UP001219525"/>
    </source>
</evidence>
<sequence>MERRFDDSDLIGLKRKDLVALVEKQRSNWPTSSRGRFNPQKTNMADMKWALSNCGFTTSQPLRGPAPPNPNPGPIPSPAGQVTAAGDLDDVRLQQLGGSMGPSAAQENLNNNVRLRSLALLIEETRNLFKLQVSQELEVSVISLENCKPGEWRASPARLGIPDIENPGFTKFFAMIPRYRNVECEIFDPQLSVPCNGKLNLTVVDIGGVQLKAHTQQSRSESPHGTTPYAEFQEWAKRQPTPGTSSATTNVKKKAIPLSEDEKQWISNEAMDSTHSETNIVTDSAILIAQITGEFLLLGAGAQRRGHVEGNELADGAAKEAAEGTSDEVFRGKVDVFKSTLPPSVAARRAGDEKKDGGGMCKMHVPFQAWLCLQQHL</sequence>
<protein>
    <submittedName>
        <fullName evidence="2">Uncharacterized protein</fullName>
    </submittedName>
</protein>
<proteinExistence type="predicted"/>
<dbReference type="AlphaFoldDB" id="A0AAD6UVD9"/>
<dbReference type="Proteomes" id="UP001219525">
    <property type="component" value="Unassembled WGS sequence"/>
</dbReference>
<accession>A0AAD6UVD9</accession>